<feature type="region of interest" description="Disordered" evidence="2">
    <location>
        <begin position="140"/>
        <end position="236"/>
    </location>
</feature>
<evidence type="ECO:0000256" key="2">
    <source>
        <dbReference type="SAM" id="MobiDB-lite"/>
    </source>
</evidence>
<reference evidence="4" key="1">
    <citation type="submission" date="2022-05" db="EMBL/GenBank/DDBJ databases">
        <authorList>
            <person name="Jo J.-H."/>
            <person name="Im W.-T."/>
        </authorList>
    </citation>
    <scope>NUCLEOTIDE SEQUENCE</scope>
    <source>
        <strain evidence="4">RG327</strain>
    </source>
</reference>
<evidence type="ECO:0008006" key="6">
    <source>
        <dbReference type="Google" id="ProtNLM"/>
    </source>
</evidence>
<keyword evidence="3" id="KW-0472">Membrane</keyword>
<feature type="coiled-coil region" evidence="1">
    <location>
        <begin position="29"/>
        <end position="56"/>
    </location>
</feature>
<comment type="caution">
    <text evidence="4">The sequence shown here is derived from an EMBL/GenBank/DDBJ whole genome shotgun (WGS) entry which is preliminary data.</text>
</comment>
<name>A0ABT0RFX6_9SPHN</name>
<proteinExistence type="predicted"/>
<dbReference type="PROSITE" id="PS51257">
    <property type="entry name" value="PROKAR_LIPOPROTEIN"/>
    <property type="match status" value="1"/>
</dbReference>
<feature type="compositionally biased region" description="Low complexity" evidence="2">
    <location>
        <begin position="162"/>
        <end position="189"/>
    </location>
</feature>
<keyword evidence="5" id="KW-1185">Reference proteome</keyword>
<evidence type="ECO:0000256" key="1">
    <source>
        <dbReference type="SAM" id="Coils"/>
    </source>
</evidence>
<accession>A0ABT0RFX6</accession>
<sequence length="236" mass="24692">MSVRSFHSVFMATAVAGAALGCYLVSLRVASERAALEQVESQIVATQANIRMLQTEVGTRSRLAQLERWNVRVLALSAPTAGQILGDKFQLAKLVQPQRNDVEAPLVLASAPAPQPAQPLAQDSDPDVAPVRQLLHEASYEVPARPALPKVAQAEPKKAEPKAAATAASPKAKTAAASSLPKAVAAKPPAADKKAGDKSLRVQTASVTKPARSAKIDPLAPLPTERSAAKGSRANR</sequence>
<organism evidence="4 5">
    <name type="scientific">Sphingomonas anseongensis</name>
    <dbReference type="NCBI Taxonomy" id="2908207"/>
    <lineage>
        <taxon>Bacteria</taxon>
        <taxon>Pseudomonadati</taxon>
        <taxon>Pseudomonadota</taxon>
        <taxon>Alphaproteobacteria</taxon>
        <taxon>Sphingomonadales</taxon>
        <taxon>Sphingomonadaceae</taxon>
        <taxon>Sphingomonas</taxon>
    </lineage>
</organism>
<feature type="compositionally biased region" description="Basic and acidic residues" evidence="2">
    <location>
        <begin position="190"/>
        <end position="200"/>
    </location>
</feature>
<gene>
    <name evidence="4" type="ORF">LZ519_05945</name>
</gene>
<keyword evidence="3" id="KW-0812">Transmembrane</keyword>
<keyword evidence="3" id="KW-1133">Transmembrane helix</keyword>
<evidence type="ECO:0000313" key="5">
    <source>
        <dbReference type="Proteomes" id="UP001165343"/>
    </source>
</evidence>
<protein>
    <recommendedName>
        <fullName evidence="6">Cell division protein FtsL</fullName>
    </recommendedName>
</protein>
<keyword evidence="1" id="KW-0175">Coiled coil</keyword>
<dbReference type="EMBL" id="JAMGBC010000001">
    <property type="protein sequence ID" value="MCL6678860.1"/>
    <property type="molecule type" value="Genomic_DNA"/>
</dbReference>
<dbReference type="Proteomes" id="UP001165343">
    <property type="component" value="Unassembled WGS sequence"/>
</dbReference>
<dbReference type="RefSeq" id="WP_249867793.1">
    <property type="nucleotide sequence ID" value="NZ_JAMGBC010000001.1"/>
</dbReference>
<evidence type="ECO:0000256" key="3">
    <source>
        <dbReference type="SAM" id="Phobius"/>
    </source>
</evidence>
<feature type="transmembrane region" description="Helical" evidence="3">
    <location>
        <begin position="6"/>
        <end position="25"/>
    </location>
</feature>
<evidence type="ECO:0000313" key="4">
    <source>
        <dbReference type="EMBL" id="MCL6678860.1"/>
    </source>
</evidence>